<reference evidence="2 3" key="1">
    <citation type="submission" date="2024-09" db="EMBL/GenBank/DDBJ databases">
        <title>Floridaenema gen nov. (Aerosakkonemataceae, Aerosakkonematales ord. nov., Cyanobacteria) from benthic tropical and subtropical fresh waters, with the description of four new species.</title>
        <authorList>
            <person name="Moretto J.A."/>
            <person name="Berthold D.E."/>
            <person name="Lefler F.W."/>
            <person name="Huang I.-S."/>
            <person name="Laughinghouse H. IV."/>
        </authorList>
    </citation>
    <scope>NUCLEOTIDE SEQUENCE [LARGE SCALE GENOMIC DNA]</scope>
    <source>
        <strain evidence="2 3">BLCC-F46</strain>
    </source>
</reference>
<organism evidence="2 3">
    <name type="scientific">Floridaenema aerugineum BLCC-F46</name>
    <dbReference type="NCBI Taxonomy" id="3153654"/>
    <lineage>
        <taxon>Bacteria</taxon>
        <taxon>Bacillati</taxon>
        <taxon>Cyanobacteriota</taxon>
        <taxon>Cyanophyceae</taxon>
        <taxon>Oscillatoriophycideae</taxon>
        <taxon>Aerosakkonematales</taxon>
        <taxon>Aerosakkonemataceae</taxon>
        <taxon>Floridanema</taxon>
        <taxon>Floridanema aerugineum</taxon>
    </lineage>
</organism>
<gene>
    <name evidence="2" type="ORF">ACE1CC_10105</name>
</gene>
<sequence>MSRDSWLQQTPQWVWCSCIPGFGGLALVYAGYKANTSNWMILGSGITIAALVLSSGHLALPIWVSQIVIAFYLKKRYLIKTAPKGVLLPETAQTASLIAQVRGKVDINNCSKDDLVNLLGLPIVYANDIESLQTEGYIFTHLEELHEIAGIPENYLPRLAPLVTFSYDYKKEAHSSWKRLNIMSVQELIASGLESDAAFKIVAERQKRGDYKCAIDIKRRTNLPFYSYRHLV</sequence>
<protein>
    <submittedName>
        <fullName evidence="2">Helix-hairpin-helix domain-containing protein</fullName>
    </submittedName>
</protein>
<evidence type="ECO:0000313" key="2">
    <source>
        <dbReference type="EMBL" id="MFB2877227.1"/>
    </source>
</evidence>
<keyword evidence="1" id="KW-1133">Transmembrane helix</keyword>
<name>A0ABV4X460_9CYAN</name>
<feature type="transmembrane region" description="Helical" evidence="1">
    <location>
        <begin position="44"/>
        <end position="73"/>
    </location>
</feature>
<proteinExistence type="predicted"/>
<evidence type="ECO:0000313" key="3">
    <source>
        <dbReference type="Proteomes" id="UP001576774"/>
    </source>
</evidence>
<dbReference type="Gene3D" id="1.10.150.320">
    <property type="entry name" value="Photosystem II 12 kDa extrinsic protein"/>
    <property type="match status" value="1"/>
</dbReference>
<evidence type="ECO:0000256" key="1">
    <source>
        <dbReference type="SAM" id="Phobius"/>
    </source>
</evidence>
<keyword evidence="1" id="KW-0812">Transmembrane</keyword>
<accession>A0ABV4X460</accession>
<dbReference type="RefSeq" id="WP_413270333.1">
    <property type="nucleotide sequence ID" value="NZ_JBHFNQ010000077.1"/>
</dbReference>
<dbReference type="Pfam" id="PF12836">
    <property type="entry name" value="HHH_3"/>
    <property type="match status" value="1"/>
</dbReference>
<dbReference type="SUPFAM" id="SSF81585">
    <property type="entry name" value="PsbU/PolX domain-like"/>
    <property type="match status" value="1"/>
</dbReference>
<dbReference type="EMBL" id="JBHFNQ010000077">
    <property type="protein sequence ID" value="MFB2877227.1"/>
    <property type="molecule type" value="Genomic_DNA"/>
</dbReference>
<dbReference type="PROSITE" id="PS51257">
    <property type="entry name" value="PROKAR_LIPOPROTEIN"/>
    <property type="match status" value="1"/>
</dbReference>
<comment type="caution">
    <text evidence="2">The sequence shown here is derived from an EMBL/GenBank/DDBJ whole genome shotgun (WGS) entry which is preliminary data.</text>
</comment>
<dbReference type="Proteomes" id="UP001576774">
    <property type="component" value="Unassembled WGS sequence"/>
</dbReference>
<keyword evidence="3" id="KW-1185">Reference proteome</keyword>
<feature type="transmembrane region" description="Helical" evidence="1">
    <location>
        <begin position="12"/>
        <end position="32"/>
    </location>
</feature>
<keyword evidence="1" id="KW-0472">Membrane</keyword>